<evidence type="ECO:0000313" key="7">
    <source>
        <dbReference type="Proteomes" id="UP001041814"/>
    </source>
</evidence>
<dbReference type="Proteomes" id="UP001041814">
    <property type="component" value="Unassembled WGS sequence"/>
</dbReference>
<comment type="caution">
    <text evidence="6">The sequence shown here is derived from an EMBL/GenBank/DDBJ whole genome shotgun (WGS) entry which is preliminary data.</text>
</comment>
<dbReference type="Pfam" id="PF03466">
    <property type="entry name" value="LysR_substrate"/>
    <property type="match status" value="1"/>
</dbReference>
<dbReference type="EMBL" id="NRRU01000009">
    <property type="protein sequence ID" value="MBK1711944.1"/>
    <property type="molecule type" value="Genomic_DNA"/>
</dbReference>
<dbReference type="PANTHER" id="PTHR30537">
    <property type="entry name" value="HTH-TYPE TRANSCRIPTIONAL REGULATOR"/>
    <property type="match status" value="1"/>
</dbReference>
<dbReference type="RefSeq" id="WP_200226930.1">
    <property type="nucleotide sequence ID" value="NZ_NRRT01000007.1"/>
</dbReference>
<name>A0ABS1DQR4_RUBGE</name>
<organism evidence="6 7">
    <name type="scientific">Rubrivivax gelatinosus</name>
    <name type="common">Rhodocyclus gelatinosus</name>
    <name type="synonym">Rhodopseudomonas gelatinosa</name>
    <dbReference type="NCBI Taxonomy" id="28068"/>
    <lineage>
        <taxon>Bacteria</taxon>
        <taxon>Pseudomonadati</taxon>
        <taxon>Pseudomonadota</taxon>
        <taxon>Betaproteobacteria</taxon>
        <taxon>Burkholderiales</taxon>
        <taxon>Sphaerotilaceae</taxon>
        <taxon>Rubrivivax</taxon>
    </lineage>
</organism>
<evidence type="ECO:0000256" key="2">
    <source>
        <dbReference type="ARBA" id="ARBA00023015"/>
    </source>
</evidence>
<dbReference type="Gene3D" id="1.10.10.10">
    <property type="entry name" value="Winged helix-like DNA-binding domain superfamily/Winged helix DNA-binding domain"/>
    <property type="match status" value="1"/>
</dbReference>
<evidence type="ECO:0000259" key="5">
    <source>
        <dbReference type="PROSITE" id="PS50931"/>
    </source>
</evidence>
<sequence>MDQLRAMKVFVRVVDEGGFAKAARVLDMAPPVVTRVVAELEAHLGARLLNRTTRRVALTDVGDAYLERARRILADVDEADTLAGEATRDLSGQLRLLCPSALATHQILRHLPRFGALHPQVSIELSAPAHVETVDEDFDITLLTLRGPIDGDFVARRLARSEVVACASPEYLARHGRPRYPHELARHELLMQPSALLPRGLVLLRGEPGPDEEARTVLPERAPALRCHETESQLAAALAGLGIAGLPTLALEDALALGRLERVLPQWRLDGLSIWAAMPSRKHVPARTRALLEFLIQLFGGDDRDPWLAATGAPGLARVA</sequence>
<evidence type="ECO:0000256" key="1">
    <source>
        <dbReference type="ARBA" id="ARBA00009437"/>
    </source>
</evidence>
<dbReference type="CDD" id="cd08422">
    <property type="entry name" value="PBP2_CrgA_like"/>
    <property type="match status" value="1"/>
</dbReference>
<keyword evidence="4" id="KW-0804">Transcription</keyword>
<dbReference type="InterPro" id="IPR058163">
    <property type="entry name" value="LysR-type_TF_proteobact-type"/>
</dbReference>
<evidence type="ECO:0000256" key="4">
    <source>
        <dbReference type="ARBA" id="ARBA00023163"/>
    </source>
</evidence>
<keyword evidence="3" id="KW-0238">DNA-binding</keyword>
<gene>
    <name evidence="6" type="ORF">CKO43_04010</name>
</gene>
<evidence type="ECO:0000313" key="6">
    <source>
        <dbReference type="EMBL" id="MBK1711944.1"/>
    </source>
</evidence>
<dbReference type="PROSITE" id="PS50931">
    <property type="entry name" value="HTH_LYSR"/>
    <property type="match status" value="1"/>
</dbReference>
<keyword evidence="7" id="KW-1185">Reference proteome</keyword>
<dbReference type="InterPro" id="IPR036388">
    <property type="entry name" value="WH-like_DNA-bd_sf"/>
</dbReference>
<reference evidence="6" key="2">
    <citation type="journal article" date="2020" name="Microorganisms">
        <title>Osmotic Adaptation and Compatible Solute Biosynthesis of Phototrophic Bacteria as Revealed from Genome Analyses.</title>
        <authorList>
            <person name="Imhoff J.F."/>
            <person name="Rahn T."/>
            <person name="Kunzel S."/>
            <person name="Keller A."/>
            <person name="Neulinger S.C."/>
        </authorList>
    </citation>
    <scope>NUCLEOTIDE SEQUENCE</scope>
    <source>
        <strain evidence="6">IM 151</strain>
    </source>
</reference>
<dbReference type="SUPFAM" id="SSF46785">
    <property type="entry name" value="Winged helix' DNA-binding domain"/>
    <property type="match status" value="1"/>
</dbReference>
<protein>
    <submittedName>
        <fullName evidence="6">LysR family transcriptional regulator</fullName>
    </submittedName>
</protein>
<evidence type="ECO:0000256" key="3">
    <source>
        <dbReference type="ARBA" id="ARBA00023125"/>
    </source>
</evidence>
<comment type="similarity">
    <text evidence="1">Belongs to the LysR transcriptional regulatory family.</text>
</comment>
<feature type="domain" description="HTH lysR-type" evidence="5">
    <location>
        <begin position="1"/>
        <end position="59"/>
    </location>
</feature>
<reference evidence="6" key="1">
    <citation type="submission" date="2017-08" db="EMBL/GenBank/DDBJ databases">
        <authorList>
            <person name="Imhoff J.F."/>
            <person name="Rahn T."/>
            <person name="Kuenzel S."/>
            <person name="Neulinger S.C."/>
        </authorList>
    </citation>
    <scope>NUCLEOTIDE SEQUENCE</scope>
    <source>
        <strain evidence="6">IM 151</strain>
    </source>
</reference>
<dbReference type="Pfam" id="PF00126">
    <property type="entry name" value="HTH_1"/>
    <property type="match status" value="1"/>
</dbReference>
<accession>A0ABS1DQR4</accession>
<dbReference type="PANTHER" id="PTHR30537:SF5">
    <property type="entry name" value="HTH-TYPE TRANSCRIPTIONAL ACTIVATOR TTDR-RELATED"/>
    <property type="match status" value="1"/>
</dbReference>
<dbReference type="InterPro" id="IPR000847">
    <property type="entry name" value="LysR_HTH_N"/>
</dbReference>
<proteinExistence type="inferred from homology"/>
<dbReference type="InterPro" id="IPR005119">
    <property type="entry name" value="LysR_subst-bd"/>
</dbReference>
<dbReference type="Gene3D" id="3.40.190.290">
    <property type="match status" value="1"/>
</dbReference>
<keyword evidence="2" id="KW-0805">Transcription regulation</keyword>
<dbReference type="SUPFAM" id="SSF53850">
    <property type="entry name" value="Periplasmic binding protein-like II"/>
    <property type="match status" value="1"/>
</dbReference>
<dbReference type="InterPro" id="IPR036390">
    <property type="entry name" value="WH_DNA-bd_sf"/>
</dbReference>